<accession>A0A816HW28</accession>
<comment type="caution">
    <text evidence="1">The sequence shown here is derived from an EMBL/GenBank/DDBJ whole genome shotgun (WGS) entry which is preliminary data.</text>
</comment>
<feature type="non-terminal residue" evidence="1">
    <location>
        <position position="1"/>
    </location>
</feature>
<proteinExistence type="predicted"/>
<dbReference type="AlphaFoldDB" id="A0A816HW28"/>
<keyword evidence="2" id="KW-1185">Reference proteome</keyword>
<gene>
    <name evidence="1" type="ORF">XAT740_LOCUS64197</name>
</gene>
<name>A0A816HW28_ADIRI</name>
<reference evidence="1" key="1">
    <citation type="submission" date="2021-02" db="EMBL/GenBank/DDBJ databases">
        <authorList>
            <person name="Nowell W R."/>
        </authorList>
    </citation>
    <scope>NUCLEOTIDE SEQUENCE</scope>
</reference>
<evidence type="ECO:0000313" key="2">
    <source>
        <dbReference type="Proteomes" id="UP000663828"/>
    </source>
</evidence>
<evidence type="ECO:0000313" key="1">
    <source>
        <dbReference type="EMBL" id="CAF1691448.1"/>
    </source>
</evidence>
<dbReference type="Proteomes" id="UP000663828">
    <property type="component" value="Unassembled WGS sequence"/>
</dbReference>
<protein>
    <submittedName>
        <fullName evidence="1">Uncharacterized protein</fullName>
    </submittedName>
</protein>
<organism evidence="1 2">
    <name type="scientific">Adineta ricciae</name>
    <name type="common">Rotifer</name>
    <dbReference type="NCBI Taxonomy" id="249248"/>
    <lineage>
        <taxon>Eukaryota</taxon>
        <taxon>Metazoa</taxon>
        <taxon>Spiralia</taxon>
        <taxon>Gnathifera</taxon>
        <taxon>Rotifera</taxon>
        <taxon>Eurotatoria</taxon>
        <taxon>Bdelloidea</taxon>
        <taxon>Adinetida</taxon>
        <taxon>Adinetidae</taxon>
        <taxon>Adineta</taxon>
    </lineage>
</organism>
<dbReference type="EMBL" id="CAJNOR010021626">
    <property type="protein sequence ID" value="CAF1691448.1"/>
    <property type="molecule type" value="Genomic_DNA"/>
</dbReference>
<sequence length="105" mass="11483">MQIEPVSAQIPTSPLKGQISTVLPVSTIETALLPSKPDIIVKFTLNKQQTFAFKIICDHLDGDYSSRNDTLNGQLLMCVPGCGGTGKSQLIRAITNYFQLTNRCK</sequence>